<dbReference type="RefSeq" id="WP_246967123.1">
    <property type="nucleotide sequence ID" value="NZ_CP095397.1"/>
</dbReference>
<dbReference type="GeneID" id="71854806"/>
<feature type="domain" description="HTH bat-type" evidence="3">
    <location>
        <begin position="163"/>
        <end position="214"/>
    </location>
</feature>
<feature type="domain" description="HVO-0513-like N-terminal" evidence="4">
    <location>
        <begin position="16"/>
        <end position="152"/>
    </location>
</feature>
<evidence type="ECO:0000259" key="3">
    <source>
        <dbReference type="Pfam" id="PF04967"/>
    </source>
</evidence>
<evidence type="ECO:0000256" key="2">
    <source>
        <dbReference type="ARBA" id="ARBA00023163"/>
    </source>
</evidence>
<dbReference type="EMBL" id="JBHSDJ010000013">
    <property type="protein sequence ID" value="MFC4246415.1"/>
    <property type="molecule type" value="Genomic_DNA"/>
</dbReference>
<name>A0ABD5NWM6_9EURY</name>
<reference evidence="5 6" key="1">
    <citation type="journal article" date="2014" name="Int. J. Syst. Evol. Microbiol.">
        <title>Complete genome sequence of Corynebacterium casei LMG S-19264T (=DSM 44701T), isolated from a smear-ripened cheese.</title>
        <authorList>
            <consortium name="US DOE Joint Genome Institute (JGI-PGF)"/>
            <person name="Walter F."/>
            <person name="Albersmeier A."/>
            <person name="Kalinowski J."/>
            <person name="Ruckert C."/>
        </authorList>
    </citation>
    <scope>NUCLEOTIDE SEQUENCE [LARGE SCALE GENOMIC DNA]</scope>
    <source>
        <strain evidence="5 6">IBRC-M 10912</strain>
    </source>
</reference>
<evidence type="ECO:0000313" key="5">
    <source>
        <dbReference type="EMBL" id="MFC4246415.1"/>
    </source>
</evidence>
<protein>
    <submittedName>
        <fullName evidence="5">Helix-turn-helix domain-containing protein</fullName>
    </submittedName>
</protein>
<comment type="caution">
    <text evidence="5">The sequence shown here is derived from an EMBL/GenBank/DDBJ whole genome shotgun (WGS) entry which is preliminary data.</text>
</comment>
<evidence type="ECO:0000256" key="1">
    <source>
        <dbReference type="ARBA" id="ARBA00023015"/>
    </source>
</evidence>
<dbReference type="PANTHER" id="PTHR34236:SF1">
    <property type="entry name" value="DIMETHYL SULFOXIDE REDUCTASE TRANSCRIPTIONAL ACTIVATOR"/>
    <property type="match status" value="1"/>
</dbReference>
<dbReference type="Proteomes" id="UP001595821">
    <property type="component" value="Unassembled WGS sequence"/>
</dbReference>
<evidence type="ECO:0000259" key="4">
    <source>
        <dbReference type="Pfam" id="PF24278"/>
    </source>
</evidence>
<keyword evidence="2" id="KW-0804">Transcription</keyword>
<accession>A0ABD5NWM6</accession>
<sequence>MKFLEVRFRQPDWMLHPMQEFIRHGDVVVYEELRAWNLLPDEEIEYELFYVEVTDRDRYRAAVDDVASILEYDITPIDDNSLYAYARQQTRKEDLLFREAFATLELVVVPPIVYDDEAAMTMTIVGDGENLQTLLDGVPDEIACDVLEIGEYDSRYGTVATALTDRQREAIAAATDVGYYDVPRTGSVADVADVLGCAPSTASNHLQKAEATVIRRLANGRQDLR</sequence>
<dbReference type="PANTHER" id="PTHR34236">
    <property type="entry name" value="DIMETHYL SULFOXIDE REDUCTASE TRANSCRIPTIONAL ACTIVATOR"/>
    <property type="match status" value="1"/>
</dbReference>
<dbReference type="Pfam" id="PF24278">
    <property type="entry name" value="HVO_0513_N"/>
    <property type="match status" value="1"/>
</dbReference>
<dbReference type="AlphaFoldDB" id="A0ABD5NWM6"/>
<proteinExistence type="predicted"/>
<dbReference type="InterPro" id="IPR056493">
    <property type="entry name" value="HVO_0513_N"/>
</dbReference>
<organism evidence="5 6">
    <name type="scientific">Natribaculum luteum</name>
    <dbReference type="NCBI Taxonomy" id="1586232"/>
    <lineage>
        <taxon>Archaea</taxon>
        <taxon>Methanobacteriati</taxon>
        <taxon>Methanobacteriota</taxon>
        <taxon>Stenosarchaea group</taxon>
        <taxon>Halobacteria</taxon>
        <taxon>Halobacteriales</taxon>
        <taxon>Natrialbaceae</taxon>
        <taxon>Natribaculum</taxon>
    </lineage>
</organism>
<evidence type="ECO:0000313" key="6">
    <source>
        <dbReference type="Proteomes" id="UP001595821"/>
    </source>
</evidence>
<keyword evidence="1" id="KW-0805">Transcription regulation</keyword>
<gene>
    <name evidence="5" type="ORF">ACFOZ7_05320</name>
</gene>
<dbReference type="InterPro" id="IPR007050">
    <property type="entry name" value="HTH_bacterioopsin"/>
</dbReference>
<dbReference type="Pfam" id="PF04967">
    <property type="entry name" value="HTH_10"/>
    <property type="match status" value="1"/>
</dbReference>